<evidence type="ECO:0000313" key="2">
    <source>
        <dbReference type="Proteomes" id="UP001057452"/>
    </source>
</evidence>
<dbReference type="Proteomes" id="UP001057452">
    <property type="component" value="Chromosome 1"/>
</dbReference>
<proteinExistence type="predicted"/>
<feature type="non-terminal residue" evidence="1">
    <location>
        <position position="1"/>
    </location>
</feature>
<gene>
    <name evidence="1" type="ORF">KUCAC02_015817</name>
</gene>
<evidence type="ECO:0000313" key="1">
    <source>
        <dbReference type="EMBL" id="KAI4832873.1"/>
    </source>
</evidence>
<sequence length="64" mass="7228">QGPHAGRAAKAHVHPFIRSSGACHRRNFKGEFQQGQLRIDKHTELDMRHAVLSYRAVREPAIVS</sequence>
<protein>
    <submittedName>
        <fullName evidence="1">Uncharacterized protein</fullName>
    </submittedName>
</protein>
<dbReference type="EMBL" id="CM043785">
    <property type="protein sequence ID" value="KAI4832873.1"/>
    <property type="molecule type" value="Genomic_DNA"/>
</dbReference>
<organism evidence="1 2">
    <name type="scientific">Chaenocephalus aceratus</name>
    <name type="common">Blackfin icefish</name>
    <name type="synonym">Chaenichthys aceratus</name>
    <dbReference type="NCBI Taxonomy" id="36190"/>
    <lineage>
        <taxon>Eukaryota</taxon>
        <taxon>Metazoa</taxon>
        <taxon>Chordata</taxon>
        <taxon>Craniata</taxon>
        <taxon>Vertebrata</taxon>
        <taxon>Euteleostomi</taxon>
        <taxon>Actinopterygii</taxon>
        <taxon>Neopterygii</taxon>
        <taxon>Teleostei</taxon>
        <taxon>Neoteleostei</taxon>
        <taxon>Acanthomorphata</taxon>
        <taxon>Eupercaria</taxon>
        <taxon>Perciformes</taxon>
        <taxon>Notothenioidei</taxon>
        <taxon>Channichthyidae</taxon>
        <taxon>Chaenocephalus</taxon>
    </lineage>
</organism>
<name>A0ACB9XZZ6_CHAAC</name>
<reference evidence="1" key="1">
    <citation type="submission" date="2022-05" db="EMBL/GenBank/DDBJ databases">
        <title>Chromosome-level genome of Chaenocephalus aceratus.</title>
        <authorList>
            <person name="Park H."/>
        </authorList>
    </citation>
    <scope>NUCLEOTIDE SEQUENCE</scope>
    <source>
        <strain evidence="1">KU_202001</strain>
    </source>
</reference>
<keyword evidence="2" id="KW-1185">Reference proteome</keyword>
<accession>A0ACB9XZZ6</accession>
<comment type="caution">
    <text evidence="1">The sequence shown here is derived from an EMBL/GenBank/DDBJ whole genome shotgun (WGS) entry which is preliminary data.</text>
</comment>
<feature type="non-terminal residue" evidence="1">
    <location>
        <position position="64"/>
    </location>
</feature>